<dbReference type="Proteomes" id="UP000502823">
    <property type="component" value="Unassembled WGS sequence"/>
</dbReference>
<dbReference type="GO" id="GO:0048598">
    <property type="term" value="P:embryonic morphogenesis"/>
    <property type="evidence" value="ECO:0007669"/>
    <property type="project" value="UniProtKB-ARBA"/>
</dbReference>
<keyword evidence="11" id="KW-0539">Nucleus</keyword>
<feature type="domain" description="C2H2-type" evidence="14">
    <location>
        <begin position="223"/>
        <end position="250"/>
    </location>
</feature>
<feature type="domain" description="C2H2-type" evidence="14">
    <location>
        <begin position="1269"/>
        <end position="1296"/>
    </location>
</feature>
<evidence type="ECO:0000313" key="16">
    <source>
        <dbReference type="Proteomes" id="UP000502823"/>
    </source>
</evidence>
<evidence type="ECO:0000256" key="7">
    <source>
        <dbReference type="ARBA" id="ARBA00022833"/>
    </source>
</evidence>
<dbReference type="InterPro" id="IPR036236">
    <property type="entry name" value="Znf_C2H2_sf"/>
</dbReference>
<evidence type="ECO:0000256" key="12">
    <source>
        <dbReference type="PROSITE-ProRule" id="PRU00042"/>
    </source>
</evidence>
<evidence type="ECO:0000256" key="1">
    <source>
        <dbReference type="ARBA" id="ARBA00003767"/>
    </source>
</evidence>
<dbReference type="FunFam" id="3.30.160.60:FF:000226">
    <property type="entry name" value="Zinc finger protein 236 variant"/>
    <property type="match status" value="3"/>
</dbReference>
<evidence type="ECO:0000256" key="5">
    <source>
        <dbReference type="ARBA" id="ARBA00022737"/>
    </source>
</evidence>
<dbReference type="Pfam" id="PF00096">
    <property type="entry name" value="zf-C2H2"/>
    <property type="match status" value="17"/>
</dbReference>
<feature type="domain" description="C2H2-type" evidence="14">
    <location>
        <begin position="779"/>
        <end position="806"/>
    </location>
</feature>
<evidence type="ECO:0000256" key="13">
    <source>
        <dbReference type="SAM" id="MobiDB-lite"/>
    </source>
</evidence>
<feature type="domain" description="C2H2-type" evidence="14">
    <location>
        <begin position="1297"/>
        <end position="1324"/>
    </location>
</feature>
<keyword evidence="8" id="KW-0805">Transcription regulation</keyword>
<comment type="subcellular location">
    <subcellularLocation>
        <location evidence="2">Nucleus</location>
    </subcellularLocation>
</comment>
<dbReference type="FunFam" id="3.30.160.60:FF:000193">
    <property type="entry name" value="Zinc finger protein 300"/>
    <property type="match status" value="1"/>
</dbReference>
<dbReference type="InParanoid" id="A0A6L2PND5"/>
<feature type="domain" description="C2H2-type" evidence="14">
    <location>
        <begin position="807"/>
        <end position="834"/>
    </location>
</feature>
<dbReference type="InterPro" id="IPR013087">
    <property type="entry name" value="Znf_C2H2_type"/>
</dbReference>
<feature type="domain" description="C2H2-type" evidence="14">
    <location>
        <begin position="1770"/>
        <end position="1797"/>
    </location>
</feature>
<accession>A0A6L2PND5</accession>
<feature type="domain" description="C2H2-type" evidence="14">
    <location>
        <begin position="278"/>
        <end position="305"/>
    </location>
</feature>
<feature type="domain" description="C2H2-type" evidence="14">
    <location>
        <begin position="472"/>
        <end position="500"/>
    </location>
</feature>
<feature type="domain" description="C2H2-type" evidence="14">
    <location>
        <begin position="383"/>
        <end position="410"/>
    </location>
</feature>
<dbReference type="FunFam" id="3.30.160.60:FF:000446">
    <property type="entry name" value="Zinc finger protein"/>
    <property type="match status" value="1"/>
</dbReference>
<gene>
    <name evidence="15" type="ORF">Cfor_12770</name>
</gene>
<feature type="compositionally biased region" description="Low complexity" evidence="13">
    <location>
        <begin position="1060"/>
        <end position="1071"/>
    </location>
</feature>
<keyword evidence="10" id="KW-0804">Transcription</keyword>
<dbReference type="SMART" id="SM00451">
    <property type="entry name" value="ZnF_U1"/>
    <property type="match status" value="2"/>
</dbReference>
<dbReference type="GO" id="GO:0006355">
    <property type="term" value="P:regulation of DNA-templated transcription"/>
    <property type="evidence" value="ECO:0007669"/>
    <property type="project" value="UniProtKB-ARBA"/>
</dbReference>
<dbReference type="PROSITE" id="PS50157">
    <property type="entry name" value="ZINC_FINGER_C2H2_2"/>
    <property type="match status" value="28"/>
</dbReference>
<dbReference type="InterPro" id="IPR050331">
    <property type="entry name" value="Zinc_finger"/>
</dbReference>
<reference evidence="16" key="1">
    <citation type="submission" date="2020-01" db="EMBL/GenBank/DDBJ databases">
        <title>Draft genome sequence of the Termite Coptotermes fromosanus.</title>
        <authorList>
            <person name="Itakura S."/>
            <person name="Yosikawa Y."/>
            <person name="Umezawa K."/>
        </authorList>
    </citation>
    <scope>NUCLEOTIDE SEQUENCE [LARGE SCALE GENOMIC DNA]</scope>
</reference>
<evidence type="ECO:0000256" key="6">
    <source>
        <dbReference type="ARBA" id="ARBA00022771"/>
    </source>
</evidence>
<dbReference type="SMART" id="SM00355">
    <property type="entry name" value="ZnF_C2H2"/>
    <property type="match status" value="28"/>
</dbReference>
<dbReference type="FunFam" id="3.30.160.60:FF:000264">
    <property type="entry name" value="Zinc finger protein 236"/>
    <property type="match status" value="1"/>
</dbReference>
<dbReference type="FunFam" id="3.30.160.60:FF:002343">
    <property type="entry name" value="Zinc finger protein 33A"/>
    <property type="match status" value="2"/>
</dbReference>
<dbReference type="PANTHER" id="PTHR16515:SF66">
    <property type="entry name" value="C2H2-TYPE DOMAIN-CONTAINING PROTEIN"/>
    <property type="match status" value="1"/>
</dbReference>
<dbReference type="PANTHER" id="PTHR16515">
    <property type="entry name" value="PR DOMAIN ZINC FINGER PROTEIN"/>
    <property type="match status" value="1"/>
</dbReference>
<evidence type="ECO:0000256" key="9">
    <source>
        <dbReference type="ARBA" id="ARBA00023125"/>
    </source>
</evidence>
<feature type="domain" description="C2H2-type" evidence="14">
    <location>
        <begin position="607"/>
        <end position="634"/>
    </location>
</feature>
<feature type="domain" description="C2H2-type" evidence="14">
    <location>
        <begin position="1241"/>
        <end position="1268"/>
    </location>
</feature>
<dbReference type="Gene3D" id="3.30.160.60">
    <property type="entry name" value="Classic Zinc Finger"/>
    <property type="match status" value="24"/>
</dbReference>
<feature type="domain" description="C2H2-type" evidence="14">
    <location>
        <begin position="691"/>
        <end position="718"/>
    </location>
</feature>
<dbReference type="FunFam" id="3.30.160.60:FF:000130">
    <property type="entry name" value="Spalt-like transcription factor 4"/>
    <property type="match status" value="1"/>
</dbReference>
<protein>
    <recommendedName>
        <fullName evidence="14">C2H2-type domain-containing protein</fullName>
    </recommendedName>
</protein>
<organism evidence="15 16">
    <name type="scientific">Coptotermes formosanus</name>
    <name type="common">Formosan subterranean termite</name>
    <dbReference type="NCBI Taxonomy" id="36987"/>
    <lineage>
        <taxon>Eukaryota</taxon>
        <taxon>Metazoa</taxon>
        <taxon>Ecdysozoa</taxon>
        <taxon>Arthropoda</taxon>
        <taxon>Hexapoda</taxon>
        <taxon>Insecta</taxon>
        <taxon>Pterygota</taxon>
        <taxon>Neoptera</taxon>
        <taxon>Polyneoptera</taxon>
        <taxon>Dictyoptera</taxon>
        <taxon>Blattodea</taxon>
        <taxon>Blattoidea</taxon>
        <taxon>Termitoidae</taxon>
        <taxon>Rhinotermitidae</taxon>
        <taxon>Coptotermes</taxon>
    </lineage>
</organism>
<comment type="function">
    <text evidence="1">May be involved in transcriptional regulation.</text>
</comment>
<dbReference type="FunFam" id="3.30.160.60:FF:000376">
    <property type="entry name" value="Zinc finger protein 236"/>
    <property type="match status" value="1"/>
</dbReference>
<keyword evidence="9" id="KW-0238">DNA-binding</keyword>
<dbReference type="EMBL" id="BLKM01011269">
    <property type="protein sequence ID" value="GFG32672.1"/>
    <property type="molecule type" value="Genomic_DNA"/>
</dbReference>
<feature type="domain" description="C2H2-type" evidence="14">
    <location>
        <begin position="1484"/>
        <end position="1511"/>
    </location>
</feature>
<evidence type="ECO:0000256" key="11">
    <source>
        <dbReference type="ARBA" id="ARBA00023242"/>
    </source>
</evidence>
<comment type="caution">
    <text evidence="15">The sequence shown here is derived from an EMBL/GenBank/DDBJ whole genome shotgun (WGS) entry which is preliminary data.</text>
</comment>
<feature type="domain" description="C2H2-type" evidence="14">
    <location>
        <begin position="635"/>
        <end position="662"/>
    </location>
</feature>
<comment type="similarity">
    <text evidence="3">Belongs to the krueppel C2H2-type zinc-finger protein family.</text>
</comment>
<keyword evidence="16" id="KW-1185">Reference proteome</keyword>
<feature type="region of interest" description="Disordered" evidence="13">
    <location>
        <begin position="1523"/>
        <end position="1550"/>
    </location>
</feature>
<feature type="domain" description="C2H2-type" evidence="14">
    <location>
        <begin position="1400"/>
        <end position="1427"/>
    </location>
</feature>
<dbReference type="GO" id="GO:0008270">
    <property type="term" value="F:zinc ion binding"/>
    <property type="evidence" value="ECO:0007669"/>
    <property type="project" value="UniProtKB-KW"/>
</dbReference>
<sequence>MDDVDCVKGEVSDTEVASLATETALNNSGLVFSDGTNMLASADLALDDGTTYVTLPLHLLQDGSILDSGSGIHNLILKNLASSTVYLDSSQLALLSGGSSQVVLSTDGLVGDGNGRIILDAEYAEKNSNKISIIPGLGVDIATIDLTNMGGEGENGGVVTDPTNNGEIMKSGCLTLDLSSAIPLTSTSQQNYQVHQPSSSRRGPGRPRREDTEVDPPVGKGPFKCHICGKEFLKSSQCKRHVKCHSDDKPFLCNLCSSSFNVESNLILHKATHNVDDPRCPECNKKFSRIASLKAHVMLHEKEESLFCSECGDEFSTMIQLEEHKKEHQNEWVKPTNPQCRQCKWQFSRASALREHMKEHYKVKASLSHKSHKRNIDRSTFVHKCDTCHKCFQKPSQLVRHKRIHTGERPYKCQLCSRAFNQKGSLQIHMSKHNGIKPFHCEFCAAAFSQKGNLRAHIVRVHTIPNSGEQVYKCMECPCVFKKLGSLNAHMSRMHCGDAAQKTEVSGTSDASHMVNVRAVLSQLAELEAEVAGNKTKTLDHPSDADILQQALVNSGLSGKDQPASGTVRQHKDTSTTSYITLADRGLDGTVRRYIIRQRRVGTVRWHQCSYCSKEFKKPSDLVRHIRIHTHERPYKCTHCFRSFAVKSTLTAHIRTHTGVRDHVCYICLKKFSSASSLKVHIRMHTGTKPFACQLCDKTFRTTGHQKAHMLSHTKENGGTTEGRVSRRKLVRQKPTLPELPEVALQEPIIITNNGFVQAVARNSTVFLPSNTVSLDRPYTCHVCNAAFRKLSHLKQHIRMHTGERPYKCNLCGRHFISNGVLKAHQRTHEGVKSYKCPECSNMFSTNGSLKRHMGTHSDLRPFMCPYCHKTFKTSVNCRKHIKTHKHELALQVAQQTVKEDGTNILNSIPVSGQGSAVVTESTNFPPEGLGPDFAQAFSDQPFQVTSTTEQQEQEESAFAQNTLVDTLTSAMITHTLHADATGTITLPSLAGQHTLTQENIREIERTLNEQIFGTSANVTSDLVSVGGASSDLAARVEVVGSDSEVESTTTEDLARTLGAASSPSAQPDASTLGTLSEGPKDNGRNKNTAEPASNSSVFGTSFDSAGFDSCVFSAITLQSDTLELEGLGSGSAMTTNMASILPPPGDAMPEPGTAAASAPTCKSELLVMPPMDGPVAAAAAAAAAVAANEADKDKNYVPGRPFSADAPPGERPYKCKQCSRAFKKSYHLKEHARSHVGKNLSCTLCERKCTTFGALRAHMKTHDGTRDFGCDLCGCRFTTSGSLKRHMIVHSDERPLKCSICNATFRTDHLLRRHITLHEPRERKGKLVATNPLQPPRGRRRAAVIRLTAEETQVLAQQPLDNAATVSEKVLIASVAEKDRISELKDPEQQYNMEPIHPNQCKFCPKSFRKPSDLVRHIRIHTGERPYKCACCNKCFTVKSTLDSHLKTHGGQKLFACHVCGCLFSTKGSLKVHMRLHTGAKPFKCPLCEMRFRTSGHRKAHLMSHMKHVTGDSKLSSQLTISARRSKQVPGQQQEQESEVQNPATSTTSELVTDTMTHITLDPATLSSLMPGEPFNSSLLTATADGNHVVGNFQLQLTDGFQIAGVDPSGTVHSYTTQAVQLDEALLHQFQASNIIIQTTQSNSQAQNHVEEGNTLEDQQQQEVTVDAGAEVSTVRFEIHTDEHGQIINIQPAVLQEIASRNGGDITFDLTGGLDMDAVEGDRQPQTARFHVTDCRKDEQVLGPIGNQTSGGQKDKESGSTSDEYLLFHNCATCGKHFSKPSQLERHTRIHTGERPFACFLCAKTFNQKNALNTHLNSHTGERPFPCPYCHYSSTQKGNLKTHMRRAHRFSSLEVSTNSTVTVTTSTTSPSTSTRSLLKPKRQPTLTNLNSSVDLATGKSLDLEKVVGDLFPQMRNTTSTDL</sequence>
<evidence type="ECO:0000259" key="14">
    <source>
        <dbReference type="PROSITE" id="PS50157"/>
    </source>
</evidence>
<dbReference type="FunFam" id="3.30.160.60:FF:001115">
    <property type="entry name" value="Zinc finger protein 236"/>
    <property type="match status" value="1"/>
</dbReference>
<keyword evidence="5" id="KW-0677">Repeat</keyword>
<dbReference type="InterPro" id="IPR003604">
    <property type="entry name" value="Matrin/U1-like-C_Znf_C2H2"/>
</dbReference>
<feature type="compositionally biased region" description="Polar residues" evidence="13">
    <location>
        <begin position="1086"/>
        <end position="1097"/>
    </location>
</feature>
<evidence type="ECO:0000256" key="4">
    <source>
        <dbReference type="ARBA" id="ARBA00022723"/>
    </source>
</evidence>
<feature type="region of interest" description="Disordered" evidence="13">
    <location>
        <begin position="708"/>
        <end position="727"/>
    </location>
</feature>
<feature type="compositionally biased region" description="Low complexity" evidence="13">
    <location>
        <begin position="1040"/>
        <end position="1052"/>
    </location>
</feature>
<dbReference type="FunFam" id="3.30.160.60:FF:000100">
    <property type="entry name" value="Zinc finger 45-like"/>
    <property type="match status" value="2"/>
</dbReference>
<proteinExistence type="inferred from homology"/>
<feature type="region of interest" description="Disordered" evidence="13">
    <location>
        <begin position="1040"/>
        <end position="1097"/>
    </location>
</feature>
<keyword evidence="6 12" id="KW-0863">Zinc-finger</keyword>
<dbReference type="FunFam" id="3.30.160.60:FF:000624">
    <property type="entry name" value="zinc finger protein 697"/>
    <property type="match status" value="1"/>
</dbReference>
<keyword evidence="7" id="KW-0862">Zinc</keyword>
<dbReference type="OrthoDB" id="6077919at2759"/>
<evidence type="ECO:0000256" key="3">
    <source>
        <dbReference type="ARBA" id="ARBA00006991"/>
    </source>
</evidence>
<feature type="domain" description="C2H2-type" evidence="14">
    <location>
        <begin position="1826"/>
        <end position="1849"/>
    </location>
</feature>
<feature type="domain" description="C2H2-type" evidence="14">
    <location>
        <begin position="663"/>
        <end position="690"/>
    </location>
</feature>
<dbReference type="GO" id="GO:0005634">
    <property type="term" value="C:nucleus"/>
    <property type="evidence" value="ECO:0007669"/>
    <property type="project" value="UniProtKB-SubCell"/>
</dbReference>
<feature type="domain" description="C2H2-type" evidence="14">
    <location>
        <begin position="863"/>
        <end position="890"/>
    </location>
</feature>
<dbReference type="Pfam" id="PF13912">
    <property type="entry name" value="zf-C2H2_6"/>
    <property type="match status" value="1"/>
</dbReference>
<feature type="domain" description="C2H2-type" evidence="14">
    <location>
        <begin position="1214"/>
        <end position="1241"/>
    </location>
</feature>
<evidence type="ECO:0000256" key="10">
    <source>
        <dbReference type="ARBA" id="ARBA00023163"/>
    </source>
</evidence>
<feature type="domain" description="C2H2-type" evidence="14">
    <location>
        <begin position="338"/>
        <end position="365"/>
    </location>
</feature>
<dbReference type="FunFam" id="3.30.160.60:FF:000744">
    <property type="entry name" value="zinc finger E-box-binding homeobox 1"/>
    <property type="match status" value="1"/>
</dbReference>
<feature type="domain" description="C2H2-type" evidence="14">
    <location>
        <begin position="306"/>
        <end position="333"/>
    </location>
</feature>
<keyword evidence="4" id="KW-0479">Metal-binding</keyword>
<dbReference type="PROSITE" id="PS00028">
    <property type="entry name" value="ZINC_FINGER_C2H2_1"/>
    <property type="match status" value="27"/>
</dbReference>
<feature type="compositionally biased region" description="Polar residues" evidence="13">
    <location>
        <begin position="187"/>
        <end position="196"/>
    </location>
</feature>
<name>A0A6L2PND5_COPFO</name>
<feature type="domain" description="C2H2-type" evidence="14">
    <location>
        <begin position="411"/>
        <end position="438"/>
    </location>
</feature>
<feature type="region of interest" description="Disordered" evidence="13">
    <location>
        <begin position="187"/>
        <end position="218"/>
    </location>
</feature>
<dbReference type="SUPFAM" id="SSF57667">
    <property type="entry name" value="beta-beta-alpha zinc fingers"/>
    <property type="match status" value="15"/>
</dbReference>
<feature type="domain" description="C2H2-type" evidence="14">
    <location>
        <begin position="1798"/>
        <end position="1825"/>
    </location>
</feature>
<evidence type="ECO:0000256" key="2">
    <source>
        <dbReference type="ARBA" id="ARBA00004123"/>
    </source>
</evidence>
<evidence type="ECO:0000256" key="8">
    <source>
        <dbReference type="ARBA" id="ARBA00023015"/>
    </source>
</evidence>
<dbReference type="FunFam" id="3.30.160.60:FF:000385">
    <property type="entry name" value="Zinc finger protein 236 variant"/>
    <property type="match status" value="1"/>
</dbReference>
<dbReference type="GO" id="GO:0003677">
    <property type="term" value="F:DNA binding"/>
    <property type="evidence" value="ECO:0007669"/>
    <property type="project" value="UniProtKB-KW"/>
</dbReference>
<feature type="domain" description="C2H2-type" evidence="14">
    <location>
        <begin position="835"/>
        <end position="862"/>
    </location>
</feature>
<feature type="domain" description="C2H2-type" evidence="14">
    <location>
        <begin position="1456"/>
        <end position="1483"/>
    </location>
</feature>
<feature type="domain" description="C2H2-type" evidence="14">
    <location>
        <begin position="251"/>
        <end position="278"/>
    </location>
</feature>
<feature type="region of interest" description="Disordered" evidence="13">
    <location>
        <begin position="1742"/>
        <end position="1761"/>
    </location>
</feature>
<evidence type="ECO:0000313" key="15">
    <source>
        <dbReference type="EMBL" id="GFG32672.1"/>
    </source>
</evidence>
<feature type="domain" description="C2H2-type" evidence="14">
    <location>
        <begin position="439"/>
        <end position="467"/>
    </location>
</feature>
<dbReference type="FunFam" id="3.30.160.60:FF:000301">
    <property type="entry name" value="Zinc finger protein 236"/>
    <property type="match status" value="1"/>
</dbReference>
<dbReference type="FunFam" id="3.30.160.60:FF:000875">
    <property type="entry name" value="zinc finger protein 236 isoform X7"/>
    <property type="match status" value="1"/>
</dbReference>
<feature type="domain" description="C2H2-type" evidence="14">
    <location>
        <begin position="1428"/>
        <end position="1455"/>
    </location>
</feature>